<reference evidence="9 10" key="1">
    <citation type="journal article" date="2024" name="Int. J. Mol. Sci.">
        <title>Exploration of Alicyclobacillus spp. Genome in Search of Antibiotic Resistance.</title>
        <authorList>
            <person name="Bucka-Kolendo J."/>
            <person name="Kiousi D.E."/>
            <person name="Dekowska A."/>
            <person name="Mikolajczuk-Szczyrba A."/>
            <person name="Karadedos D.M."/>
            <person name="Michael P."/>
            <person name="Galanis A."/>
            <person name="Sokolowska B."/>
        </authorList>
    </citation>
    <scope>NUCLEOTIDE SEQUENCE [LARGE SCALE GENOMIC DNA]</scope>
    <source>
        <strain evidence="9 10">KKP 3000</strain>
    </source>
</reference>
<dbReference type="RefSeq" id="WP_275472678.1">
    <property type="nucleotide sequence ID" value="NZ_CP162940.1"/>
</dbReference>
<evidence type="ECO:0000256" key="5">
    <source>
        <dbReference type="ARBA" id="ARBA00022679"/>
    </source>
</evidence>
<dbReference type="EC" id="2.7.1.-" evidence="9"/>
<dbReference type="Pfam" id="PF03830">
    <property type="entry name" value="PTSIIB_sorb"/>
    <property type="match status" value="1"/>
</dbReference>
<keyword evidence="10" id="KW-1185">Reference proteome</keyword>
<keyword evidence="6" id="KW-0598">Phosphotransferase system</keyword>
<dbReference type="InterPro" id="IPR004720">
    <property type="entry name" value="PTS_IIB_sorbose-sp"/>
</dbReference>
<accession>A0ABV5AA84</accession>
<keyword evidence="4 9" id="KW-0762">Sugar transport</keyword>
<evidence type="ECO:0000313" key="9">
    <source>
        <dbReference type="EMBL" id="MFB5189178.1"/>
    </source>
</evidence>
<sequence length="161" mass="17724">MEVVLVRVDDRLIHGQVAMGWTRTVRANHILVANDQVASDKTQQMLLKMATPVGVKSTIVSVANAATILRENKLGRDRVIVLVRDPQSLLGLIEAGCTIEKVNIGNVRMTDGRERLTKEVAATPEEIKAWKQLDQSGVQLEAIWLPGGPATNFNQVIRAHE</sequence>
<dbReference type="PROSITE" id="PS51101">
    <property type="entry name" value="PTS_EIIB_TYPE_4"/>
    <property type="match status" value="1"/>
</dbReference>
<keyword evidence="5 9" id="KW-0808">Transferase</keyword>
<organism evidence="9 10">
    <name type="scientific">Alicyclobacillus fastidiosus</name>
    <dbReference type="NCBI Taxonomy" id="392011"/>
    <lineage>
        <taxon>Bacteria</taxon>
        <taxon>Bacillati</taxon>
        <taxon>Bacillota</taxon>
        <taxon>Bacilli</taxon>
        <taxon>Bacillales</taxon>
        <taxon>Alicyclobacillaceae</taxon>
        <taxon>Alicyclobacillus</taxon>
    </lineage>
</organism>
<evidence type="ECO:0000256" key="6">
    <source>
        <dbReference type="ARBA" id="ARBA00022683"/>
    </source>
</evidence>
<evidence type="ECO:0000256" key="7">
    <source>
        <dbReference type="ARBA" id="ARBA00022777"/>
    </source>
</evidence>
<keyword evidence="7" id="KW-0418">Kinase</keyword>
<protein>
    <submittedName>
        <fullName evidence="9">PTS sugar transporter subunit IIB</fullName>
        <ecNumber evidence="9">2.7.1.-</ecNumber>
    </submittedName>
</protein>
<dbReference type="GO" id="GO:0016740">
    <property type="term" value="F:transferase activity"/>
    <property type="evidence" value="ECO:0007669"/>
    <property type="project" value="UniProtKB-KW"/>
</dbReference>
<keyword evidence="2" id="KW-0813">Transport</keyword>
<gene>
    <name evidence="9" type="ORF">KKP3000_002177</name>
</gene>
<evidence type="ECO:0000259" key="8">
    <source>
        <dbReference type="PROSITE" id="PS51101"/>
    </source>
</evidence>
<dbReference type="Gene3D" id="3.40.35.10">
    <property type="entry name" value="Phosphotransferase system, sorbose subfamily IIB component"/>
    <property type="match status" value="1"/>
</dbReference>
<dbReference type="SUPFAM" id="SSF52728">
    <property type="entry name" value="PTS IIb component"/>
    <property type="match status" value="1"/>
</dbReference>
<feature type="domain" description="PTS EIIB type-4" evidence="8">
    <location>
        <begin position="1"/>
        <end position="161"/>
    </location>
</feature>
<evidence type="ECO:0000256" key="4">
    <source>
        <dbReference type="ARBA" id="ARBA00022597"/>
    </source>
</evidence>
<evidence type="ECO:0000256" key="1">
    <source>
        <dbReference type="ARBA" id="ARBA00004496"/>
    </source>
</evidence>
<comment type="subcellular location">
    <subcellularLocation>
        <location evidence="1">Cytoplasm</location>
    </subcellularLocation>
</comment>
<dbReference type="InterPro" id="IPR036667">
    <property type="entry name" value="PTS_IIB_sorbose-sp_sf"/>
</dbReference>
<proteinExistence type="predicted"/>
<keyword evidence="3" id="KW-0963">Cytoplasm</keyword>
<evidence type="ECO:0000256" key="2">
    <source>
        <dbReference type="ARBA" id="ARBA00022448"/>
    </source>
</evidence>
<dbReference type="EMBL" id="JBDXSU010000002">
    <property type="protein sequence ID" value="MFB5189178.1"/>
    <property type="molecule type" value="Genomic_DNA"/>
</dbReference>
<comment type="caution">
    <text evidence="9">The sequence shown here is derived from an EMBL/GenBank/DDBJ whole genome shotgun (WGS) entry which is preliminary data.</text>
</comment>
<name>A0ABV5AA84_9BACL</name>
<evidence type="ECO:0000256" key="3">
    <source>
        <dbReference type="ARBA" id="ARBA00022490"/>
    </source>
</evidence>
<evidence type="ECO:0000313" key="10">
    <source>
        <dbReference type="Proteomes" id="UP001579974"/>
    </source>
</evidence>
<dbReference type="Proteomes" id="UP001579974">
    <property type="component" value="Unassembled WGS sequence"/>
</dbReference>